<evidence type="ECO:0000313" key="6">
    <source>
        <dbReference type="EMBL" id="KAK3272186.1"/>
    </source>
</evidence>
<dbReference type="PANTHER" id="PTHR46599">
    <property type="entry name" value="PIGGYBAC TRANSPOSABLE ELEMENT-DERIVED PROTEIN 4"/>
    <property type="match status" value="1"/>
</dbReference>
<dbReference type="InterPro" id="IPR029526">
    <property type="entry name" value="PGBD"/>
</dbReference>
<feature type="region of interest" description="Disordered" evidence="3">
    <location>
        <begin position="357"/>
        <end position="376"/>
    </location>
</feature>
<organism evidence="6 7">
    <name type="scientific">Cymbomonas tetramitiformis</name>
    <dbReference type="NCBI Taxonomy" id="36881"/>
    <lineage>
        <taxon>Eukaryota</taxon>
        <taxon>Viridiplantae</taxon>
        <taxon>Chlorophyta</taxon>
        <taxon>Pyramimonadophyceae</taxon>
        <taxon>Pyramimonadales</taxon>
        <taxon>Pyramimonadaceae</taxon>
        <taxon>Cymbomonas</taxon>
    </lineage>
</organism>
<dbReference type="PANTHER" id="PTHR46599:SF3">
    <property type="entry name" value="PIGGYBAC TRANSPOSABLE ELEMENT-DERIVED PROTEIN 4"/>
    <property type="match status" value="1"/>
</dbReference>
<keyword evidence="1" id="KW-0863">Zinc-finger</keyword>
<dbReference type="InterPro" id="IPR011011">
    <property type="entry name" value="Znf_FYVE_PHD"/>
</dbReference>
<accession>A0AAE0G5Y5</accession>
<evidence type="ECO:0000256" key="1">
    <source>
        <dbReference type="ARBA" id="ARBA00022771"/>
    </source>
</evidence>
<dbReference type="AlphaFoldDB" id="A0AAE0G5Y5"/>
<evidence type="ECO:0000256" key="3">
    <source>
        <dbReference type="SAM" id="MobiDB-lite"/>
    </source>
</evidence>
<keyword evidence="4" id="KW-0472">Membrane</keyword>
<dbReference type="GO" id="GO:0008270">
    <property type="term" value="F:zinc ion binding"/>
    <property type="evidence" value="ECO:0007669"/>
    <property type="project" value="UniProtKB-KW"/>
</dbReference>
<dbReference type="PROSITE" id="PS50800">
    <property type="entry name" value="SAP"/>
    <property type="match status" value="1"/>
</dbReference>
<dbReference type="EMBL" id="LGRX02009108">
    <property type="protein sequence ID" value="KAK3272186.1"/>
    <property type="molecule type" value="Genomic_DNA"/>
</dbReference>
<evidence type="ECO:0000313" key="7">
    <source>
        <dbReference type="Proteomes" id="UP001190700"/>
    </source>
</evidence>
<dbReference type="Pfam" id="PF13843">
    <property type="entry name" value="DDE_Tnp_1_7"/>
    <property type="match status" value="1"/>
</dbReference>
<dbReference type="Proteomes" id="UP001190700">
    <property type="component" value="Unassembled WGS sequence"/>
</dbReference>
<evidence type="ECO:0000256" key="2">
    <source>
        <dbReference type="ARBA" id="ARBA00022833"/>
    </source>
</evidence>
<keyword evidence="1" id="KW-0479">Metal-binding</keyword>
<protein>
    <recommendedName>
        <fullName evidence="5">SAP domain-containing protein</fullName>
    </recommendedName>
</protein>
<keyword evidence="2" id="KW-0862">Zinc</keyword>
<keyword evidence="4" id="KW-1133">Transmembrane helix</keyword>
<dbReference type="InterPro" id="IPR003034">
    <property type="entry name" value="SAP_dom"/>
</dbReference>
<proteinExistence type="predicted"/>
<comment type="caution">
    <text evidence="6">The sequence shown here is derived from an EMBL/GenBank/DDBJ whole genome shotgun (WGS) entry which is preliminary data.</text>
</comment>
<gene>
    <name evidence="6" type="ORF">CYMTET_19505</name>
</gene>
<feature type="transmembrane region" description="Helical" evidence="4">
    <location>
        <begin position="748"/>
        <end position="768"/>
    </location>
</feature>
<evidence type="ECO:0000259" key="5">
    <source>
        <dbReference type="PROSITE" id="PS50800"/>
    </source>
</evidence>
<evidence type="ECO:0000256" key="4">
    <source>
        <dbReference type="SAM" id="Phobius"/>
    </source>
</evidence>
<dbReference type="SUPFAM" id="SSF57903">
    <property type="entry name" value="FYVE/PHD zinc finger"/>
    <property type="match status" value="1"/>
</dbReference>
<keyword evidence="7" id="KW-1185">Reference proteome</keyword>
<feature type="domain" description="SAP" evidence="5">
    <location>
        <begin position="265"/>
        <end position="299"/>
    </location>
</feature>
<keyword evidence="4" id="KW-0812">Transmembrane</keyword>
<name>A0AAE0G5Y5_9CHLO</name>
<sequence length="919" mass="102541">MATDGEPAGSVGEALFYDLNEDPCDFLDEVIASDADQLPEVTHVEHLVQGAFEEVSTTITNGSHLTSPTDTSGLDLPPATQTSCQPPEFRVTASPYSPSPTNIRVDLHGTFEGQGEAPISLTALVNSPQRAVASSTPVEPPSQPPAVDSSVTILESAQDNGAAIPSTQVSSLGASTQVSSLGDEVAVACLDSQQRGSLVCYVCDHFQLNSSNEIPLHTCSQCSLSYHHMCATQFRCPRCHPEDSLPAEKRPPPVEAALVTSVEELEKLTAQKLVDQCRLRGVGKTGNKTKLKERLVKEINKGKNLALPLQPVVVATPAMSQAVSQPRVSTSKKKKPEVLDSPWVEITDVQAANARWTRPDYSGPTKGEPSAKANRLLHPSKSTPIDYFNAFIPETERYDKWKANSNMYAITKGAGTDVYPNFRPFSGADIDLILGLHIRNGLSPVPDMKYNFTKPSTSFVFGDSRVIQCVPGGFPRFKEFKAFFHIQDPRVEQPQDKPFWKVEPLMEVLRVNSEELFDLGSAVSLDEQDCGFQGKSSLKDKIKFKAEGDGFLADCICEAGYTRTFHFRHDPLPFPLSQKDASELHNRCLMLIKRFKFEWTRVYMDNLFVSRRFFQWAYHEKVLMAGVARATARGVPDSVVQTEARSKAELERVVGTLKIARTEDFKLVAVSIYDSKPVHFLSTIHSKVSLIEKYRKVWDNVQKAKKEVQYTRLNVINDYNFNMNGVDIADQLRGNYRFDGPWMRQRKWWWALFLWATGVATVNAYLLYKTQCEQSGIPRDTVLSHLEFNVLLAHELCCGKRATLYRTTAGQKRARELEIQSRSDEAKAKRPRGATLTPKCVTASYVARTTGVHPMKDIPGLARNASECQWCRFRSKYEFQGKPVVPLETQKAPKAQFGCVTCTIWFCGARCWNECHQLC</sequence>
<reference evidence="6 7" key="1">
    <citation type="journal article" date="2015" name="Genome Biol. Evol.">
        <title>Comparative Genomics of a Bacterivorous Green Alga Reveals Evolutionary Causalities and Consequences of Phago-Mixotrophic Mode of Nutrition.</title>
        <authorList>
            <person name="Burns J.A."/>
            <person name="Paasch A."/>
            <person name="Narechania A."/>
            <person name="Kim E."/>
        </authorList>
    </citation>
    <scope>NUCLEOTIDE SEQUENCE [LARGE SCALE GENOMIC DNA]</scope>
    <source>
        <strain evidence="6 7">PLY_AMNH</strain>
    </source>
</reference>